<proteinExistence type="predicted"/>
<name>A0A1Y2BY87_9FUNG</name>
<sequence>MSHIRRAAQFNDPHIVRAMAECCDSFGMRIGVHEILFKSTIATFGSSAQKSEWLPKIDQFKVLGSFAMTELGHSSSLRDLETTATFDDSTDQFVLNSPTLTSTKWWIGMVGQVATHTCILAQTIVKGENIGLNWFLLQLRDIDTGKLQPGVVCGACGPKAGRNAEQRADSKRDMLMRMCDVNKEGEVTGPIHPALMYATLIPERLALTFAAKASVGKALAITFHHQSEQPQAKTMHTFKLVNMLSTLVVIYVAERQIMSTWNKFQSLGANDPSSKQYLSQLPDIHASAAVEGICSRRNYTHKPSFESITRLIGDWGVMTTGGGDNYALVEQCARYLMAHINKAFESPSHKFKGSVEYLSRAKLILDAHPVLDSERVMESCMELRKRKCRVTFGLVAHVNLSQRSMLHVQLYLLYNYKSALESSPPPLPLHTLLIALQESVLKPKDLRPPKCIVESLGFQICPIARKKVSLEAHSMISS</sequence>
<dbReference type="InterPro" id="IPR046373">
    <property type="entry name" value="Acyl-CoA_Oxase/DH_mid-dom_sf"/>
</dbReference>
<dbReference type="GO" id="GO:0005777">
    <property type="term" value="C:peroxisome"/>
    <property type="evidence" value="ECO:0007669"/>
    <property type="project" value="InterPro"/>
</dbReference>
<dbReference type="OrthoDB" id="538336at2759"/>
<evidence type="ECO:0000313" key="3">
    <source>
        <dbReference type="Proteomes" id="UP000193642"/>
    </source>
</evidence>
<accession>A0A1Y2BY87</accession>
<dbReference type="GO" id="GO:0055088">
    <property type="term" value="P:lipid homeostasis"/>
    <property type="evidence" value="ECO:0007669"/>
    <property type="project" value="TreeGrafter"/>
</dbReference>
<dbReference type="Gene3D" id="2.40.110.10">
    <property type="entry name" value="Butyryl-CoA Dehydrogenase, subunit A, domain 2"/>
    <property type="match status" value="1"/>
</dbReference>
<dbReference type="STRING" id="329046.A0A1Y2BY87"/>
<dbReference type="GO" id="GO:0003997">
    <property type="term" value="F:acyl-CoA oxidase activity"/>
    <property type="evidence" value="ECO:0007669"/>
    <property type="project" value="InterPro"/>
</dbReference>
<dbReference type="InterPro" id="IPR013786">
    <property type="entry name" value="AcylCoA_DH/ox_N"/>
</dbReference>
<dbReference type="GO" id="GO:0005504">
    <property type="term" value="F:fatty acid binding"/>
    <property type="evidence" value="ECO:0007669"/>
    <property type="project" value="TreeGrafter"/>
</dbReference>
<dbReference type="Proteomes" id="UP000193642">
    <property type="component" value="Unassembled WGS sequence"/>
</dbReference>
<protein>
    <submittedName>
        <fullName evidence="2">Acyl-CoA dehydrogenase NM domain-like protein</fullName>
    </submittedName>
</protein>
<organism evidence="2 3">
    <name type="scientific">Rhizoclosmatium globosum</name>
    <dbReference type="NCBI Taxonomy" id="329046"/>
    <lineage>
        <taxon>Eukaryota</taxon>
        <taxon>Fungi</taxon>
        <taxon>Fungi incertae sedis</taxon>
        <taxon>Chytridiomycota</taxon>
        <taxon>Chytridiomycota incertae sedis</taxon>
        <taxon>Chytridiomycetes</taxon>
        <taxon>Chytridiales</taxon>
        <taxon>Chytriomycetaceae</taxon>
        <taxon>Rhizoclosmatium</taxon>
    </lineage>
</organism>
<dbReference type="InterPro" id="IPR037069">
    <property type="entry name" value="AcylCoA_DH/ox_N_sf"/>
</dbReference>
<dbReference type="SUPFAM" id="SSF56645">
    <property type="entry name" value="Acyl-CoA dehydrogenase NM domain-like"/>
    <property type="match status" value="1"/>
</dbReference>
<dbReference type="InterPro" id="IPR036250">
    <property type="entry name" value="AcylCo_DH-like_C"/>
</dbReference>
<dbReference type="SUPFAM" id="SSF47203">
    <property type="entry name" value="Acyl-CoA dehydrogenase C-terminal domain-like"/>
    <property type="match status" value="1"/>
</dbReference>
<dbReference type="EMBL" id="MCGO01000039">
    <property type="protein sequence ID" value="ORY39607.1"/>
    <property type="molecule type" value="Genomic_DNA"/>
</dbReference>
<dbReference type="GO" id="GO:0033540">
    <property type="term" value="P:fatty acid beta-oxidation using acyl-CoA oxidase"/>
    <property type="evidence" value="ECO:0007669"/>
    <property type="project" value="TreeGrafter"/>
</dbReference>
<reference evidence="2 3" key="1">
    <citation type="submission" date="2016-07" db="EMBL/GenBank/DDBJ databases">
        <title>Pervasive Adenine N6-methylation of Active Genes in Fungi.</title>
        <authorList>
            <consortium name="DOE Joint Genome Institute"/>
            <person name="Mondo S.J."/>
            <person name="Dannebaum R.O."/>
            <person name="Kuo R.C."/>
            <person name="Labutti K."/>
            <person name="Haridas S."/>
            <person name="Kuo A."/>
            <person name="Salamov A."/>
            <person name="Ahrendt S.R."/>
            <person name="Lipzen A."/>
            <person name="Sullivan W."/>
            <person name="Andreopoulos W.B."/>
            <person name="Clum A."/>
            <person name="Lindquist E."/>
            <person name="Daum C."/>
            <person name="Ramamoorthy G.K."/>
            <person name="Gryganskyi A."/>
            <person name="Culley D."/>
            <person name="Magnuson J.K."/>
            <person name="James T.Y."/>
            <person name="O'Malley M.A."/>
            <person name="Stajich J.E."/>
            <person name="Spatafora J.W."/>
            <person name="Visel A."/>
            <person name="Grigoriev I.V."/>
        </authorList>
    </citation>
    <scope>NUCLEOTIDE SEQUENCE [LARGE SCALE GENOMIC DNA]</scope>
    <source>
        <strain evidence="2 3">JEL800</strain>
    </source>
</reference>
<evidence type="ECO:0000313" key="2">
    <source>
        <dbReference type="EMBL" id="ORY39607.1"/>
    </source>
</evidence>
<dbReference type="InterPro" id="IPR009100">
    <property type="entry name" value="AcylCoA_DH/oxidase_NM_dom_sf"/>
</dbReference>
<evidence type="ECO:0000259" key="1">
    <source>
        <dbReference type="Pfam" id="PF02771"/>
    </source>
</evidence>
<comment type="caution">
    <text evidence="2">The sequence shown here is derived from an EMBL/GenBank/DDBJ whole genome shotgun (WGS) entry which is preliminary data.</text>
</comment>
<dbReference type="GO" id="GO:0071949">
    <property type="term" value="F:FAD binding"/>
    <property type="evidence" value="ECO:0007669"/>
    <property type="project" value="InterPro"/>
</dbReference>
<gene>
    <name evidence="2" type="ORF">BCR33DRAFT_720060</name>
</gene>
<dbReference type="AlphaFoldDB" id="A0A1Y2BY87"/>
<dbReference type="Pfam" id="PF02771">
    <property type="entry name" value="Acyl-CoA_dh_N"/>
    <property type="match status" value="1"/>
</dbReference>
<keyword evidence="3" id="KW-1185">Reference proteome</keyword>
<feature type="domain" description="Acyl-CoA dehydrogenase/oxidase N-terminal" evidence="1">
    <location>
        <begin position="15"/>
        <end position="57"/>
    </location>
</feature>
<dbReference type="Gene3D" id="1.10.540.10">
    <property type="entry name" value="Acyl-CoA dehydrogenase/oxidase, N-terminal domain"/>
    <property type="match status" value="1"/>
</dbReference>
<dbReference type="PANTHER" id="PTHR10909">
    <property type="entry name" value="ELECTRON TRANSPORT OXIDOREDUCTASE"/>
    <property type="match status" value="1"/>
</dbReference>
<dbReference type="InterPro" id="IPR012258">
    <property type="entry name" value="Acyl-CoA_oxidase"/>
</dbReference>